<organism evidence="7 8">
    <name type="scientific">Pyrinomonas methylaliphatogenes</name>
    <dbReference type="NCBI Taxonomy" id="454194"/>
    <lineage>
        <taxon>Bacteria</taxon>
        <taxon>Pseudomonadati</taxon>
        <taxon>Acidobacteriota</taxon>
        <taxon>Blastocatellia</taxon>
        <taxon>Blastocatellales</taxon>
        <taxon>Pyrinomonadaceae</taxon>
        <taxon>Pyrinomonas</taxon>
    </lineage>
</organism>
<dbReference type="RefSeq" id="WP_157770772.1">
    <property type="nucleotide sequence ID" value="NZ_CBXV010000006.1"/>
</dbReference>
<evidence type="ECO:0000313" key="7">
    <source>
        <dbReference type="EMBL" id="CDM65725.1"/>
    </source>
</evidence>
<keyword evidence="4 6" id="KW-0808">Transferase</keyword>
<protein>
    <recommendedName>
        <fullName evidence="6">Ribosomal RNA small subunit methyltransferase G</fullName>
        <ecNumber evidence="6">2.1.1.-</ecNumber>
    </recommendedName>
    <alternativeName>
        <fullName evidence="6">16S rRNA 7-methylguanosine methyltransferase</fullName>
        <shortName evidence="6">16S rRNA m7G methyltransferase</shortName>
    </alternativeName>
</protein>
<dbReference type="Gene3D" id="3.40.50.150">
    <property type="entry name" value="Vaccinia Virus protein VP39"/>
    <property type="match status" value="1"/>
</dbReference>
<dbReference type="STRING" id="454194.PYK22_01731"/>
<dbReference type="NCBIfam" id="TIGR00138">
    <property type="entry name" value="rsmG_gidB"/>
    <property type="match status" value="1"/>
</dbReference>
<dbReference type="PANTHER" id="PTHR31760:SF0">
    <property type="entry name" value="S-ADENOSYL-L-METHIONINE-DEPENDENT METHYLTRANSFERASES SUPERFAMILY PROTEIN"/>
    <property type="match status" value="1"/>
</dbReference>
<evidence type="ECO:0000256" key="5">
    <source>
        <dbReference type="ARBA" id="ARBA00022691"/>
    </source>
</evidence>
<feature type="binding site" evidence="6">
    <location>
        <position position="81"/>
    </location>
    <ligand>
        <name>S-adenosyl-L-methionine</name>
        <dbReference type="ChEBI" id="CHEBI:59789"/>
    </ligand>
</feature>
<sequence>MTAETDEFARALIEGAADFNVRLTPDQIARLRKYHQLLTVWNARLHLTGPCSPAEFATRHVLESLFASEHLPAGARVADVGSGAGLPIIPCLIARSDLSAKLIEASRKKAIFLREALRATRIEKAEVIAERFESLPTPEVDVITCRALERFGEMLPQLIAWAPPGSTLLLFGGPELSARLSALGIEHEAVPLPRAKRRLLLVARR</sequence>
<dbReference type="Pfam" id="PF02527">
    <property type="entry name" value="GidB"/>
    <property type="match status" value="1"/>
</dbReference>
<dbReference type="InterPro" id="IPR003682">
    <property type="entry name" value="rRNA_ssu_MeTfrase_G"/>
</dbReference>
<keyword evidence="3 6" id="KW-0489">Methyltransferase</keyword>
<evidence type="ECO:0000313" key="8">
    <source>
        <dbReference type="Proteomes" id="UP000031518"/>
    </source>
</evidence>
<keyword evidence="2 6" id="KW-0698">rRNA processing</keyword>
<feature type="binding site" evidence="6">
    <location>
        <position position="146"/>
    </location>
    <ligand>
        <name>S-adenosyl-L-methionine</name>
        <dbReference type="ChEBI" id="CHEBI:59789"/>
    </ligand>
</feature>
<comment type="function">
    <text evidence="6">Specifically methylates the N7 position of a guanine in 16S rRNA.</text>
</comment>
<dbReference type="InterPro" id="IPR029063">
    <property type="entry name" value="SAM-dependent_MTases_sf"/>
</dbReference>
<dbReference type="EMBL" id="CBXV010000006">
    <property type="protein sequence ID" value="CDM65725.1"/>
    <property type="molecule type" value="Genomic_DNA"/>
</dbReference>
<dbReference type="AlphaFoldDB" id="A0A0B6WZY6"/>
<proteinExistence type="inferred from homology"/>
<comment type="caution">
    <text evidence="6">Lacks conserved residue(s) required for the propagation of feature annotation.</text>
</comment>
<dbReference type="HAMAP" id="MF_00074">
    <property type="entry name" value="16SrRNA_methyltr_G"/>
    <property type="match status" value="1"/>
</dbReference>
<dbReference type="GO" id="GO:0005829">
    <property type="term" value="C:cytosol"/>
    <property type="evidence" value="ECO:0007669"/>
    <property type="project" value="TreeGrafter"/>
</dbReference>
<comment type="subcellular location">
    <subcellularLocation>
        <location evidence="6">Cytoplasm</location>
    </subcellularLocation>
</comment>
<evidence type="ECO:0000256" key="4">
    <source>
        <dbReference type="ARBA" id="ARBA00022679"/>
    </source>
</evidence>
<keyword evidence="8" id="KW-1185">Reference proteome</keyword>
<name>A0A0B6WZY6_9BACT</name>
<comment type="similarity">
    <text evidence="6">Belongs to the methyltransferase superfamily. RNA methyltransferase RsmG family.</text>
</comment>
<evidence type="ECO:0000256" key="1">
    <source>
        <dbReference type="ARBA" id="ARBA00022490"/>
    </source>
</evidence>
<evidence type="ECO:0000256" key="6">
    <source>
        <dbReference type="HAMAP-Rule" id="MF_00074"/>
    </source>
</evidence>
<reference evidence="7 8" key="1">
    <citation type="submission" date="2013-12" db="EMBL/GenBank/DDBJ databases">
        <authorList>
            <person name="Stott M."/>
        </authorList>
    </citation>
    <scope>NUCLEOTIDE SEQUENCE [LARGE SCALE GENOMIC DNA]</scope>
    <source>
        <strain evidence="7 8">K22</strain>
    </source>
</reference>
<dbReference type="Proteomes" id="UP000031518">
    <property type="component" value="Unassembled WGS sequence"/>
</dbReference>
<evidence type="ECO:0000256" key="3">
    <source>
        <dbReference type="ARBA" id="ARBA00022603"/>
    </source>
</evidence>
<dbReference type="EC" id="2.1.1.-" evidence="6"/>
<accession>A0A0B6WZY6</accession>
<dbReference type="OrthoDB" id="9808773at2"/>
<keyword evidence="5 6" id="KW-0949">S-adenosyl-L-methionine</keyword>
<feature type="binding site" evidence="6">
    <location>
        <begin position="104"/>
        <end position="106"/>
    </location>
    <ligand>
        <name>S-adenosyl-L-methionine</name>
        <dbReference type="ChEBI" id="CHEBI:59789"/>
    </ligand>
</feature>
<dbReference type="GO" id="GO:0070043">
    <property type="term" value="F:rRNA (guanine-N7-)-methyltransferase activity"/>
    <property type="evidence" value="ECO:0007669"/>
    <property type="project" value="UniProtKB-UniRule"/>
</dbReference>
<keyword evidence="1 6" id="KW-0963">Cytoplasm</keyword>
<gene>
    <name evidence="6" type="primary">rsmG</name>
    <name evidence="7" type="ORF">PYK22_01731</name>
</gene>
<dbReference type="SUPFAM" id="SSF53335">
    <property type="entry name" value="S-adenosyl-L-methionine-dependent methyltransferases"/>
    <property type="match status" value="1"/>
</dbReference>
<reference evidence="7 8" key="2">
    <citation type="submission" date="2015-01" db="EMBL/GenBank/DDBJ databases">
        <title>Complete genome sequence of Pyrinomonas methylaliphatogenes type strain K22T.</title>
        <authorList>
            <person name="Lee K.C.Y."/>
            <person name="Power J.F."/>
            <person name="Dunfield P.F."/>
            <person name="Morgan X.C."/>
            <person name="Huttenhower C."/>
            <person name="Stott M.B."/>
        </authorList>
    </citation>
    <scope>NUCLEOTIDE SEQUENCE [LARGE SCALE GENOMIC DNA]</scope>
    <source>
        <strain evidence="7 8">K22</strain>
    </source>
</reference>
<dbReference type="PANTHER" id="PTHR31760">
    <property type="entry name" value="S-ADENOSYL-L-METHIONINE-DEPENDENT METHYLTRANSFERASES SUPERFAMILY PROTEIN"/>
    <property type="match status" value="1"/>
</dbReference>
<evidence type="ECO:0000256" key="2">
    <source>
        <dbReference type="ARBA" id="ARBA00022552"/>
    </source>
</evidence>
<dbReference type="PIRSF" id="PIRSF003078">
    <property type="entry name" value="GidB"/>
    <property type="match status" value="1"/>
</dbReference>
<feature type="binding site" evidence="6">
    <location>
        <position position="86"/>
    </location>
    <ligand>
        <name>S-adenosyl-L-methionine</name>
        <dbReference type="ChEBI" id="CHEBI:59789"/>
    </ligand>
</feature>